<dbReference type="PANTHER" id="PTHR42743">
    <property type="entry name" value="AMINO-ACID AMINOTRANSFERASE"/>
    <property type="match status" value="1"/>
</dbReference>
<dbReference type="InterPro" id="IPR043132">
    <property type="entry name" value="BCAT-like_C"/>
</dbReference>
<dbReference type="OrthoDB" id="9805628at2"/>
<proteinExistence type="inferred from homology"/>
<dbReference type="Gene3D" id="3.30.470.10">
    <property type="match status" value="1"/>
</dbReference>
<name>A0A2S8EZ67_9BACT</name>
<dbReference type="RefSeq" id="WP_105359203.1">
    <property type="nucleotide sequence ID" value="NZ_PUIA01000085.1"/>
</dbReference>
<dbReference type="InterPro" id="IPR050571">
    <property type="entry name" value="Class-IV_PLP-Dep_Aminotrnsfr"/>
</dbReference>
<dbReference type="Pfam" id="PF01063">
    <property type="entry name" value="Aminotran_4"/>
    <property type="match status" value="1"/>
</dbReference>
<dbReference type="GO" id="GO:0046394">
    <property type="term" value="P:carboxylic acid biosynthetic process"/>
    <property type="evidence" value="ECO:0007669"/>
    <property type="project" value="UniProtKB-ARBA"/>
</dbReference>
<dbReference type="GO" id="GO:0003824">
    <property type="term" value="F:catalytic activity"/>
    <property type="evidence" value="ECO:0007669"/>
    <property type="project" value="InterPro"/>
</dbReference>
<dbReference type="Gene3D" id="3.20.10.10">
    <property type="entry name" value="D-amino Acid Aminotransferase, subunit A, domain 2"/>
    <property type="match status" value="1"/>
</dbReference>
<evidence type="ECO:0000313" key="2">
    <source>
        <dbReference type="EMBL" id="PQO25210.1"/>
    </source>
</evidence>
<accession>A0A2S8EZ67</accession>
<evidence type="ECO:0008006" key="4">
    <source>
        <dbReference type="Google" id="ProtNLM"/>
    </source>
</evidence>
<evidence type="ECO:0000313" key="3">
    <source>
        <dbReference type="Proteomes" id="UP000240009"/>
    </source>
</evidence>
<dbReference type="AlphaFoldDB" id="A0A2S8EZ67"/>
<sequence>MAQPIAYWEGTWVPRSELTIPLNDAGFQLGTTIAEQCRTFNGKVFRLEQHLDRLWKSLEIVDVQSPESRQSLTDVIHQIIEHNYPLLPAGADLGITIFVTPGSMDQLYRPHKTGRLAVHTQMVAFETFANLYEAGQPLIVPKTRQTPVECWPRELKVRSRVHYYLADLEAKREAPDARAVLLDQDGYVMEATTANIAKYHPDTGLELPPADLVLPGISIATLEKLADEMAIPVTHRQLTPEDFATADEVLLTSTSPCIVPCNQWNGKPISVGKPGPIFKRLIAAWEEMVGVDIRQQAERFAKA</sequence>
<organism evidence="2 3">
    <name type="scientific">Blastopirellula marina</name>
    <dbReference type="NCBI Taxonomy" id="124"/>
    <lineage>
        <taxon>Bacteria</taxon>
        <taxon>Pseudomonadati</taxon>
        <taxon>Planctomycetota</taxon>
        <taxon>Planctomycetia</taxon>
        <taxon>Pirellulales</taxon>
        <taxon>Pirellulaceae</taxon>
        <taxon>Blastopirellula</taxon>
    </lineage>
</organism>
<dbReference type="InterPro" id="IPR036038">
    <property type="entry name" value="Aminotransferase-like"/>
</dbReference>
<dbReference type="InterPro" id="IPR001544">
    <property type="entry name" value="Aminotrans_IV"/>
</dbReference>
<comment type="caution">
    <text evidence="2">The sequence shown here is derived from an EMBL/GenBank/DDBJ whole genome shotgun (WGS) entry which is preliminary data.</text>
</comment>
<gene>
    <name evidence="2" type="ORF">C5Y96_25220</name>
</gene>
<comment type="similarity">
    <text evidence="1">Belongs to the class-IV pyridoxal-phosphate-dependent aminotransferase family.</text>
</comment>
<dbReference type="InterPro" id="IPR043131">
    <property type="entry name" value="BCAT-like_N"/>
</dbReference>
<dbReference type="PANTHER" id="PTHR42743:SF4">
    <property type="entry name" value="BRANCHED-CHAIN-AMINO-ACID AMINOTRANSFERASE-RELATED"/>
    <property type="match status" value="1"/>
</dbReference>
<reference evidence="2 3" key="1">
    <citation type="submission" date="2018-02" db="EMBL/GenBank/DDBJ databases">
        <title>Comparative genomes isolates from brazilian mangrove.</title>
        <authorList>
            <person name="Araujo J.E."/>
            <person name="Taketani R.G."/>
            <person name="Silva M.C.P."/>
            <person name="Loureco M.V."/>
            <person name="Andreote F.D."/>
        </authorList>
    </citation>
    <scope>NUCLEOTIDE SEQUENCE [LARGE SCALE GENOMIC DNA]</scope>
    <source>
        <strain evidence="2 3">HEX-2 MGV</strain>
    </source>
</reference>
<dbReference type="EMBL" id="PUIA01000085">
    <property type="protein sequence ID" value="PQO25210.1"/>
    <property type="molecule type" value="Genomic_DNA"/>
</dbReference>
<dbReference type="SUPFAM" id="SSF56752">
    <property type="entry name" value="D-aminoacid aminotransferase-like PLP-dependent enzymes"/>
    <property type="match status" value="1"/>
</dbReference>
<protein>
    <recommendedName>
        <fullName evidence="4">Branched-chain amino acid aminotransferase</fullName>
    </recommendedName>
</protein>
<dbReference type="Proteomes" id="UP000240009">
    <property type="component" value="Unassembled WGS sequence"/>
</dbReference>
<evidence type="ECO:0000256" key="1">
    <source>
        <dbReference type="ARBA" id="ARBA00009320"/>
    </source>
</evidence>